<evidence type="ECO:0000256" key="6">
    <source>
        <dbReference type="RuleBase" id="RU371123"/>
    </source>
</evidence>
<evidence type="ECO:0000256" key="3">
    <source>
        <dbReference type="ARBA" id="ARBA00022827"/>
    </source>
</evidence>
<dbReference type="PANTHER" id="PTHR12645">
    <property type="entry name" value="ALR/ERV"/>
    <property type="match status" value="1"/>
</dbReference>
<dbReference type="Proteomes" id="UP001310594">
    <property type="component" value="Unassembled WGS sequence"/>
</dbReference>
<feature type="domain" description="ERV/ALR sulfhydryl oxidase" evidence="8">
    <location>
        <begin position="65"/>
        <end position="165"/>
    </location>
</feature>
<dbReference type="FunFam" id="1.20.120.310:FF:000002">
    <property type="entry name" value="Sulfhydryl oxidase"/>
    <property type="match status" value="1"/>
</dbReference>
<keyword evidence="3 6" id="KW-0274">FAD</keyword>
<evidence type="ECO:0000256" key="1">
    <source>
        <dbReference type="ARBA" id="ARBA00001974"/>
    </source>
</evidence>
<dbReference type="PROSITE" id="PS51324">
    <property type="entry name" value="ERV_ALR"/>
    <property type="match status" value="1"/>
</dbReference>
<dbReference type="SUPFAM" id="SSF69000">
    <property type="entry name" value="FAD-dependent thiol oxidase"/>
    <property type="match status" value="1"/>
</dbReference>
<accession>A0AAN7VNV3</accession>
<dbReference type="EMBL" id="JAVRQU010000017">
    <property type="protein sequence ID" value="KAK5693597.1"/>
    <property type="molecule type" value="Genomic_DNA"/>
</dbReference>
<feature type="signal peptide" evidence="7">
    <location>
        <begin position="1"/>
        <end position="21"/>
    </location>
</feature>
<evidence type="ECO:0000313" key="9">
    <source>
        <dbReference type="EMBL" id="KAK5693597.1"/>
    </source>
</evidence>
<protein>
    <recommendedName>
        <fullName evidence="6">Sulfhydryl oxidase</fullName>
        <ecNumber evidence="6">1.8.3.2</ecNumber>
    </recommendedName>
</protein>
<proteinExistence type="predicted"/>
<evidence type="ECO:0000256" key="4">
    <source>
        <dbReference type="ARBA" id="ARBA00023002"/>
    </source>
</evidence>
<evidence type="ECO:0000313" key="10">
    <source>
        <dbReference type="Proteomes" id="UP001310594"/>
    </source>
</evidence>
<dbReference type="InterPro" id="IPR039799">
    <property type="entry name" value="ALR/ERV"/>
</dbReference>
<comment type="caution">
    <text evidence="9">The sequence shown here is derived from an EMBL/GenBank/DDBJ whole genome shotgun (WGS) entry which is preliminary data.</text>
</comment>
<dbReference type="GO" id="GO:0050660">
    <property type="term" value="F:flavin adenine dinucleotide binding"/>
    <property type="evidence" value="ECO:0007669"/>
    <property type="project" value="TreeGrafter"/>
</dbReference>
<sequence length="254" mass="27870">MPSAPSKRYLALLLTVSALLAILFLSSFRHHTTPPTTTSLNSPAQHVAVHPGTLSGGAIMPKLGNATAKAELGRAAWKLLHTIMSRFPDKPSDDERTALQSYIHLFTRLYPCGECAEHFRVIVEKFPPQVSSRSAAAAWACHVHNEVNVSLKKEVFDCSNIGDFYDCGCADDEKAAMGEEGGKKVDEVVRSVEKPEMRREDVERMTGDAGRELNIDLIKGDAPLRVIEGRRKASIRWILALEAVTGQIICTTSM</sequence>
<feature type="chain" id="PRO_5042822321" description="Sulfhydryl oxidase" evidence="7">
    <location>
        <begin position="22"/>
        <end position="254"/>
    </location>
</feature>
<keyword evidence="7" id="KW-0732">Signal</keyword>
<reference evidence="9" key="1">
    <citation type="submission" date="2023-08" db="EMBL/GenBank/DDBJ databases">
        <title>Black Yeasts Isolated from many extreme environments.</title>
        <authorList>
            <person name="Coleine C."/>
            <person name="Stajich J.E."/>
            <person name="Selbmann L."/>
        </authorList>
    </citation>
    <scope>NUCLEOTIDE SEQUENCE</scope>
    <source>
        <strain evidence="9">CCFEE 5810</strain>
    </source>
</reference>
<dbReference type="AlphaFoldDB" id="A0AAN7VNV3"/>
<evidence type="ECO:0000256" key="5">
    <source>
        <dbReference type="ARBA" id="ARBA00023157"/>
    </source>
</evidence>
<evidence type="ECO:0000256" key="7">
    <source>
        <dbReference type="SAM" id="SignalP"/>
    </source>
</evidence>
<dbReference type="PANTHER" id="PTHR12645:SF1">
    <property type="entry name" value="FAD-LINKED SULFHYDRYL OXIDASE ERV2"/>
    <property type="match status" value="1"/>
</dbReference>
<keyword evidence="5" id="KW-1015">Disulfide bond</keyword>
<evidence type="ECO:0000259" key="8">
    <source>
        <dbReference type="PROSITE" id="PS51324"/>
    </source>
</evidence>
<evidence type="ECO:0000256" key="2">
    <source>
        <dbReference type="ARBA" id="ARBA00022630"/>
    </source>
</evidence>
<organism evidence="9 10">
    <name type="scientific">Elasticomyces elasticus</name>
    <dbReference type="NCBI Taxonomy" id="574655"/>
    <lineage>
        <taxon>Eukaryota</taxon>
        <taxon>Fungi</taxon>
        <taxon>Dikarya</taxon>
        <taxon>Ascomycota</taxon>
        <taxon>Pezizomycotina</taxon>
        <taxon>Dothideomycetes</taxon>
        <taxon>Dothideomycetidae</taxon>
        <taxon>Mycosphaerellales</taxon>
        <taxon>Teratosphaeriaceae</taxon>
        <taxon>Elasticomyces</taxon>
    </lineage>
</organism>
<dbReference type="Pfam" id="PF04777">
    <property type="entry name" value="Evr1_Alr"/>
    <property type="match status" value="1"/>
</dbReference>
<dbReference type="Gene3D" id="1.20.120.310">
    <property type="entry name" value="ERV/ALR sulfhydryl oxidase domain"/>
    <property type="match status" value="1"/>
</dbReference>
<dbReference type="GO" id="GO:0016971">
    <property type="term" value="F:flavin-dependent sulfhydryl oxidase activity"/>
    <property type="evidence" value="ECO:0007669"/>
    <property type="project" value="InterPro"/>
</dbReference>
<keyword evidence="2 6" id="KW-0285">Flavoprotein</keyword>
<keyword evidence="4 6" id="KW-0560">Oxidoreductase</keyword>
<name>A0AAN7VNV3_9PEZI</name>
<dbReference type="InterPro" id="IPR036774">
    <property type="entry name" value="ERV/ALR_sulphydryl_oxid_sf"/>
</dbReference>
<comment type="catalytic activity">
    <reaction evidence="6">
        <text>2 R'C(R)SH + O2 = R'C(R)S-S(R)CR' + H2O2</text>
        <dbReference type="Rhea" id="RHEA:17357"/>
        <dbReference type="ChEBI" id="CHEBI:15379"/>
        <dbReference type="ChEBI" id="CHEBI:16240"/>
        <dbReference type="ChEBI" id="CHEBI:16520"/>
        <dbReference type="ChEBI" id="CHEBI:17412"/>
        <dbReference type="EC" id="1.8.3.2"/>
    </reaction>
</comment>
<gene>
    <name evidence="9" type="ORF">LTR97_010166</name>
</gene>
<dbReference type="InterPro" id="IPR017905">
    <property type="entry name" value="ERV/ALR_sulphydryl_oxidase"/>
</dbReference>
<dbReference type="EC" id="1.8.3.2" evidence="6"/>
<dbReference type="GO" id="GO:0005739">
    <property type="term" value="C:mitochondrion"/>
    <property type="evidence" value="ECO:0007669"/>
    <property type="project" value="TreeGrafter"/>
</dbReference>
<comment type="cofactor">
    <cofactor evidence="1 6">
        <name>FAD</name>
        <dbReference type="ChEBI" id="CHEBI:57692"/>
    </cofactor>
</comment>